<name>A0A368Y0M7_9BACI</name>
<dbReference type="EMBL" id="QPJJ01000004">
    <property type="protein sequence ID" value="RCW73249.1"/>
    <property type="molecule type" value="Genomic_DNA"/>
</dbReference>
<evidence type="ECO:0000313" key="1">
    <source>
        <dbReference type="EMBL" id="RCW73249.1"/>
    </source>
</evidence>
<comment type="caution">
    <text evidence="1">The sequence shown here is derived from an EMBL/GenBank/DDBJ whole genome shotgun (WGS) entry which is preliminary data.</text>
</comment>
<sequence>MSCTSNMVTEASFVILPLAQQGTIPPIVARLYPSDSFKNV</sequence>
<protein>
    <submittedName>
        <fullName evidence="1">Uncharacterized protein</fullName>
    </submittedName>
</protein>
<reference evidence="1 2" key="1">
    <citation type="submission" date="2018-07" db="EMBL/GenBank/DDBJ databases">
        <title>Genomic Encyclopedia of Type Strains, Phase IV (KMG-IV): sequencing the most valuable type-strain genomes for metagenomic binning, comparative biology and taxonomic classification.</title>
        <authorList>
            <person name="Goeker M."/>
        </authorList>
    </citation>
    <scope>NUCLEOTIDE SEQUENCE [LARGE SCALE GENOMIC DNA]</scope>
    <source>
        <strain evidence="1 2">DSM 27696</strain>
    </source>
</reference>
<evidence type="ECO:0000313" key="2">
    <source>
        <dbReference type="Proteomes" id="UP000252585"/>
    </source>
</evidence>
<accession>A0A368Y0M7</accession>
<gene>
    <name evidence="1" type="ORF">DFR57_104247</name>
</gene>
<dbReference type="RefSeq" id="WP_281270475.1">
    <property type="nucleotide sequence ID" value="NZ_QPJJ01000004.1"/>
</dbReference>
<dbReference type="Proteomes" id="UP000252585">
    <property type="component" value="Unassembled WGS sequence"/>
</dbReference>
<proteinExistence type="predicted"/>
<organism evidence="1 2">
    <name type="scientific">Saliterribacillus persicus</name>
    <dbReference type="NCBI Taxonomy" id="930114"/>
    <lineage>
        <taxon>Bacteria</taxon>
        <taxon>Bacillati</taxon>
        <taxon>Bacillota</taxon>
        <taxon>Bacilli</taxon>
        <taxon>Bacillales</taxon>
        <taxon>Bacillaceae</taxon>
        <taxon>Saliterribacillus</taxon>
    </lineage>
</organism>
<keyword evidence="2" id="KW-1185">Reference proteome</keyword>
<dbReference type="AlphaFoldDB" id="A0A368Y0M7"/>